<proteinExistence type="predicted"/>
<dbReference type="GO" id="GO:0018104">
    <property type="term" value="P:peptidoglycan-protein cross-linking"/>
    <property type="evidence" value="ECO:0007669"/>
    <property type="project" value="TreeGrafter"/>
</dbReference>
<evidence type="ECO:0000256" key="5">
    <source>
        <dbReference type="ARBA" id="ARBA00023316"/>
    </source>
</evidence>
<evidence type="ECO:0000256" key="4">
    <source>
        <dbReference type="ARBA" id="ARBA00022984"/>
    </source>
</evidence>
<comment type="pathway">
    <text evidence="1 6">Cell wall biogenesis; peptidoglycan biosynthesis.</text>
</comment>
<feature type="region of interest" description="Disordered" evidence="7">
    <location>
        <begin position="230"/>
        <end position="256"/>
    </location>
</feature>
<evidence type="ECO:0000313" key="9">
    <source>
        <dbReference type="EMBL" id="PDW00028.1"/>
    </source>
</evidence>
<feature type="active site" description="Nucleophile" evidence="6">
    <location>
        <position position="355"/>
    </location>
</feature>
<dbReference type="AlphaFoldDB" id="A0A2H3KPF7"/>
<dbReference type="GO" id="GO:0008360">
    <property type="term" value="P:regulation of cell shape"/>
    <property type="evidence" value="ECO:0007669"/>
    <property type="project" value="UniProtKB-UniRule"/>
</dbReference>
<dbReference type="InterPro" id="IPR038063">
    <property type="entry name" value="Transpep_catalytic_dom"/>
</dbReference>
<evidence type="ECO:0000256" key="3">
    <source>
        <dbReference type="ARBA" id="ARBA00022960"/>
    </source>
</evidence>
<keyword evidence="3 6" id="KW-0133">Cell shape</keyword>
<dbReference type="SUPFAM" id="SSF141523">
    <property type="entry name" value="L,D-transpeptidase catalytic domain-like"/>
    <property type="match status" value="1"/>
</dbReference>
<accession>A0A2H3KPF7</accession>
<keyword evidence="4 6" id="KW-0573">Peptidoglycan synthesis</keyword>
<dbReference type="GO" id="GO:0016740">
    <property type="term" value="F:transferase activity"/>
    <property type="evidence" value="ECO:0007669"/>
    <property type="project" value="UniProtKB-KW"/>
</dbReference>
<dbReference type="FunFam" id="2.40.440.10:FF:000015">
    <property type="entry name" value="ErfK/YbiS/YcfS/YnhG family protein"/>
    <property type="match status" value="1"/>
</dbReference>
<dbReference type="InterPro" id="IPR005490">
    <property type="entry name" value="LD_TPept_cat_dom"/>
</dbReference>
<dbReference type="CDD" id="cd16913">
    <property type="entry name" value="YkuD_like"/>
    <property type="match status" value="1"/>
</dbReference>
<comment type="caution">
    <text evidence="9">The sequence shown here is derived from an EMBL/GenBank/DDBJ whole genome shotgun (WGS) entry which is preliminary data.</text>
</comment>
<evidence type="ECO:0000256" key="1">
    <source>
        <dbReference type="ARBA" id="ARBA00004752"/>
    </source>
</evidence>
<feature type="active site" description="Proton donor/acceptor" evidence="6">
    <location>
        <position position="337"/>
    </location>
</feature>
<gene>
    <name evidence="9" type="ORF">A9Q02_11255</name>
</gene>
<keyword evidence="10" id="KW-1185">Reference proteome</keyword>
<evidence type="ECO:0000259" key="8">
    <source>
        <dbReference type="PROSITE" id="PS52029"/>
    </source>
</evidence>
<sequence>MFALPTAGRAQEDVLYFAATGHRLSNAYGFLNHWRSSNGPQTLGAPLTEPFEQHGLMVQYFEYGRLEHHPAYEGAILRGRLGAEYAEALWKEFAPPDPVVLGHREARLFPETGYAVGDSFLSFWETMGGLDVFGLPISNPAWEYIGTQMAMVQYFERARLEAYPGASEAGTLIQIGSLGRDLALLRGLPTAAVDPAGASVVDHYGQPLPIPTPLPPTAVPPTAIPPTAIPAPAAPAPASAPAPTAVPAPAAPAPAPRGGKAIIVDLSDQWLYAYEGDRMVFDAPVSTGRDGFNTPVGRYAIYAKVRSQTMSGCIAGECWNVPNVPHAMYIVGDVALHGTYWHNQFGTGVRRSHGCINLPLNAAAWVYEWAPTGTPVTVRW</sequence>
<keyword evidence="5 6" id="KW-0961">Cell wall biogenesis/degradation</keyword>
<protein>
    <recommendedName>
        <fullName evidence="8">L,D-TPase catalytic domain-containing protein</fullName>
    </recommendedName>
</protein>
<dbReference type="Proteomes" id="UP000220922">
    <property type="component" value="Unassembled WGS sequence"/>
</dbReference>
<evidence type="ECO:0000313" key="10">
    <source>
        <dbReference type="Proteomes" id="UP000220922"/>
    </source>
</evidence>
<reference evidence="9 10" key="1">
    <citation type="submission" date="2016-05" db="EMBL/GenBank/DDBJ databases">
        <authorList>
            <person name="Lavstsen T."/>
            <person name="Jespersen J.S."/>
        </authorList>
    </citation>
    <scope>NUCLEOTIDE SEQUENCE [LARGE SCALE GENOMIC DNA]</scope>
    <source>
        <strain evidence="9 10">B7-9</strain>
    </source>
</reference>
<dbReference type="GO" id="GO:0005576">
    <property type="term" value="C:extracellular region"/>
    <property type="evidence" value="ECO:0007669"/>
    <property type="project" value="TreeGrafter"/>
</dbReference>
<dbReference type="GO" id="GO:0071555">
    <property type="term" value="P:cell wall organization"/>
    <property type="evidence" value="ECO:0007669"/>
    <property type="project" value="UniProtKB-UniRule"/>
</dbReference>
<dbReference type="UniPathway" id="UPA00219"/>
<feature type="domain" description="L,D-TPase catalytic" evidence="8">
    <location>
        <begin position="260"/>
        <end position="379"/>
    </location>
</feature>
<dbReference type="Gene3D" id="2.40.440.10">
    <property type="entry name" value="L,D-transpeptidase catalytic domain-like"/>
    <property type="match status" value="1"/>
</dbReference>
<keyword evidence="2" id="KW-0808">Transferase</keyword>
<organism evidence="9 10">
    <name type="scientific">Candidatus Chloroploca asiatica</name>
    <dbReference type="NCBI Taxonomy" id="1506545"/>
    <lineage>
        <taxon>Bacteria</taxon>
        <taxon>Bacillati</taxon>
        <taxon>Chloroflexota</taxon>
        <taxon>Chloroflexia</taxon>
        <taxon>Chloroflexales</taxon>
        <taxon>Chloroflexineae</taxon>
        <taxon>Oscillochloridaceae</taxon>
        <taxon>Candidatus Chloroploca</taxon>
    </lineage>
</organism>
<evidence type="ECO:0000256" key="6">
    <source>
        <dbReference type="PROSITE-ProRule" id="PRU01373"/>
    </source>
</evidence>
<dbReference type="EMBL" id="LYXE01000062">
    <property type="protein sequence ID" value="PDW00028.1"/>
    <property type="molecule type" value="Genomic_DNA"/>
</dbReference>
<dbReference type="PANTHER" id="PTHR30582">
    <property type="entry name" value="L,D-TRANSPEPTIDASE"/>
    <property type="match status" value="1"/>
</dbReference>
<dbReference type="Pfam" id="PF03734">
    <property type="entry name" value="YkuD"/>
    <property type="match status" value="1"/>
</dbReference>
<dbReference type="PROSITE" id="PS52029">
    <property type="entry name" value="LD_TPASE"/>
    <property type="match status" value="1"/>
</dbReference>
<dbReference type="PANTHER" id="PTHR30582:SF2">
    <property type="entry name" value="L,D-TRANSPEPTIDASE YCIB-RELATED"/>
    <property type="match status" value="1"/>
</dbReference>
<feature type="compositionally biased region" description="Pro residues" evidence="7">
    <location>
        <begin position="230"/>
        <end position="255"/>
    </location>
</feature>
<dbReference type="InterPro" id="IPR050979">
    <property type="entry name" value="LD-transpeptidase"/>
</dbReference>
<evidence type="ECO:0000256" key="2">
    <source>
        <dbReference type="ARBA" id="ARBA00022679"/>
    </source>
</evidence>
<name>A0A2H3KPF7_9CHLR</name>
<dbReference type="GO" id="GO:0071972">
    <property type="term" value="F:peptidoglycan L,D-transpeptidase activity"/>
    <property type="evidence" value="ECO:0007669"/>
    <property type="project" value="TreeGrafter"/>
</dbReference>
<evidence type="ECO:0000256" key="7">
    <source>
        <dbReference type="SAM" id="MobiDB-lite"/>
    </source>
</evidence>